<sequence>MFCLRGKFDFGHFWEGPQDYPASQSGSFQAVKPGSELSMSSVMSSESAHALSGQDTLVFTLFPALPPELRLMIWKFALPGPRVIALLTREETTTSNSNRNTSWKFYDDFQSPASSNPVLLHVNQESRALVLATYQLTFDKLLCRPIYLDFARDALFFPTVSQLRNFILAGHKGSDMESWGKTWRQIQAVRSIVLGLGAVGICEYDLARTCIWLHGALTGLHNLILTASPQPNQSGDVVPLESSEPYLKGYQACLAEHKRQSPVGTVSRAHISTMEVDEVLRSCEGKVRMIEEAAPVHEGSTNAGLW</sequence>
<feature type="domain" description="2EXR" evidence="1">
    <location>
        <begin position="59"/>
        <end position="155"/>
    </location>
</feature>
<gene>
    <name evidence="2" type="ORF">RCO7_08800</name>
</gene>
<evidence type="ECO:0000313" key="2">
    <source>
        <dbReference type="EMBL" id="CZS95839.1"/>
    </source>
</evidence>
<evidence type="ECO:0000259" key="1">
    <source>
        <dbReference type="Pfam" id="PF20150"/>
    </source>
</evidence>
<dbReference type="EMBL" id="FJUW01000011">
    <property type="protein sequence ID" value="CZS95839.1"/>
    <property type="molecule type" value="Genomic_DNA"/>
</dbReference>
<proteinExistence type="predicted"/>
<dbReference type="PANTHER" id="PTHR35910:SF6">
    <property type="entry name" value="2EXR DOMAIN-CONTAINING PROTEIN"/>
    <property type="match status" value="1"/>
</dbReference>
<dbReference type="Proteomes" id="UP000178129">
    <property type="component" value="Unassembled WGS sequence"/>
</dbReference>
<accession>A0A1E1KCU4</accession>
<dbReference type="AlphaFoldDB" id="A0A1E1KCU4"/>
<reference evidence="3" key="1">
    <citation type="submission" date="2016-03" db="EMBL/GenBank/DDBJ databases">
        <authorList>
            <person name="Ploux O."/>
        </authorList>
    </citation>
    <scope>NUCLEOTIDE SEQUENCE [LARGE SCALE GENOMIC DNA]</scope>
    <source>
        <strain evidence="3">UK7</strain>
    </source>
</reference>
<organism evidence="2 3">
    <name type="scientific">Rhynchosporium graminicola</name>
    <dbReference type="NCBI Taxonomy" id="2792576"/>
    <lineage>
        <taxon>Eukaryota</taxon>
        <taxon>Fungi</taxon>
        <taxon>Dikarya</taxon>
        <taxon>Ascomycota</taxon>
        <taxon>Pezizomycotina</taxon>
        <taxon>Leotiomycetes</taxon>
        <taxon>Helotiales</taxon>
        <taxon>Ploettnerulaceae</taxon>
        <taxon>Rhynchosporium</taxon>
    </lineage>
</organism>
<dbReference type="PANTHER" id="PTHR35910">
    <property type="entry name" value="2EXR DOMAIN-CONTAINING PROTEIN"/>
    <property type="match status" value="1"/>
</dbReference>
<dbReference type="Pfam" id="PF20150">
    <property type="entry name" value="2EXR"/>
    <property type="match status" value="1"/>
</dbReference>
<dbReference type="InParanoid" id="A0A1E1KCU4"/>
<comment type="caution">
    <text evidence="2">The sequence shown here is derived from an EMBL/GenBank/DDBJ whole genome shotgun (WGS) entry which is preliminary data.</text>
</comment>
<dbReference type="InterPro" id="IPR045518">
    <property type="entry name" value="2EXR"/>
</dbReference>
<evidence type="ECO:0000313" key="3">
    <source>
        <dbReference type="Proteomes" id="UP000178129"/>
    </source>
</evidence>
<dbReference type="STRING" id="914237.A0A1E1KCU4"/>
<protein>
    <recommendedName>
        <fullName evidence="1">2EXR domain-containing protein</fullName>
    </recommendedName>
</protein>
<keyword evidence="3" id="KW-1185">Reference proteome</keyword>
<name>A0A1E1KCU4_9HELO</name>